<dbReference type="Gene3D" id="3.40.50.200">
    <property type="entry name" value="Peptidase S8/S53 domain"/>
    <property type="match status" value="1"/>
</dbReference>
<dbReference type="PANTHER" id="PTHR42884">
    <property type="entry name" value="PROPROTEIN CONVERTASE SUBTILISIN/KEXIN-RELATED"/>
    <property type="match status" value="1"/>
</dbReference>
<dbReference type="InterPro" id="IPR008979">
    <property type="entry name" value="Galactose-bd-like_sf"/>
</dbReference>
<dbReference type="Gene3D" id="2.150.10.10">
    <property type="entry name" value="Serralysin-like metalloprotease, C-terminal"/>
    <property type="match status" value="3"/>
</dbReference>
<dbReference type="EMBL" id="JADFFK010000006">
    <property type="protein sequence ID" value="MBE9637065.1"/>
    <property type="molecule type" value="Genomic_DNA"/>
</dbReference>
<dbReference type="InterPro" id="IPR034182">
    <property type="entry name" value="Kexin/furin"/>
</dbReference>
<feature type="compositionally biased region" description="Basic and acidic residues" evidence="8">
    <location>
        <begin position="718"/>
        <end position="735"/>
    </location>
</feature>
<proteinExistence type="inferred from homology"/>
<dbReference type="RefSeq" id="WP_194134383.1">
    <property type="nucleotide sequence ID" value="NZ_JADFFK010000006.1"/>
</dbReference>
<dbReference type="InterPro" id="IPR015500">
    <property type="entry name" value="Peptidase_S8_subtilisin-rel"/>
</dbReference>
<dbReference type="InterPro" id="IPR023828">
    <property type="entry name" value="Peptidase_S8_Ser-AS"/>
</dbReference>
<dbReference type="InterPro" id="IPR001343">
    <property type="entry name" value="Hemolysn_Ca-bd"/>
</dbReference>
<feature type="region of interest" description="Disordered" evidence="8">
    <location>
        <begin position="668"/>
        <end position="695"/>
    </location>
</feature>
<dbReference type="PROSITE" id="PS00137">
    <property type="entry name" value="SUBTILASE_HIS"/>
    <property type="match status" value="1"/>
</dbReference>
<evidence type="ECO:0000256" key="2">
    <source>
        <dbReference type="ARBA" id="ARBA00022670"/>
    </source>
</evidence>
<protein>
    <submittedName>
        <fullName evidence="10">S8 family serine peptidase</fullName>
    </submittedName>
</protein>
<evidence type="ECO:0000256" key="6">
    <source>
        <dbReference type="ARBA" id="ARBA00022837"/>
    </source>
</evidence>
<keyword evidence="6" id="KW-0106">Calcium</keyword>
<dbReference type="PROSITE" id="PS00138">
    <property type="entry name" value="SUBTILASE_SER"/>
    <property type="match status" value="1"/>
</dbReference>
<comment type="caution">
    <text evidence="10">The sequence shown here is derived from an EMBL/GenBank/DDBJ whole genome shotgun (WGS) entry which is preliminary data.</text>
</comment>
<dbReference type="SUPFAM" id="SSF51120">
    <property type="entry name" value="beta-Roll"/>
    <property type="match status" value="2"/>
</dbReference>
<evidence type="ECO:0000259" key="9">
    <source>
        <dbReference type="PROSITE" id="PS51829"/>
    </source>
</evidence>
<gene>
    <name evidence="10" type="ORF">IQ782_09465</name>
</gene>
<evidence type="ECO:0000256" key="1">
    <source>
        <dbReference type="ARBA" id="ARBA00005325"/>
    </source>
</evidence>
<dbReference type="SUPFAM" id="SSF49785">
    <property type="entry name" value="Galactose-binding domain-like"/>
    <property type="match status" value="1"/>
</dbReference>
<dbReference type="Pfam" id="PF01483">
    <property type="entry name" value="P_proprotein"/>
    <property type="match status" value="1"/>
</dbReference>
<keyword evidence="4 7" id="KW-0378">Hydrolase</keyword>
<evidence type="ECO:0000256" key="5">
    <source>
        <dbReference type="ARBA" id="ARBA00022825"/>
    </source>
</evidence>
<accession>A0ABR9X0H8</accession>
<dbReference type="Pfam" id="PF00082">
    <property type="entry name" value="Peptidase_S8"/>
    <property type="match status" value="1"/>
</dbReference>
<evidence type="ECO:0000313" key="10">
    <source>
        <dbReference type="EMBL" id="MBE9637065.1"/>
    </source>
</evidence>
<dbReference type="InterPro" id="IPR011049">
    <property type="entry name" value="Serralysin-like_metalloprot_C"/>
</dbReference>
<dbReference type="PRINTS" id="PR00313">
    <property type="entry name" value="CABNDNGRPT"/>
</dbReference>
<feature type="compositionally biased region" description="Acidic residues" evidence="8">
    <location>
        <begin position="674"/>
        <end position="683"/>
    </location>
</feature>
<feature type="active site" description="Charge relay system" evidence="7">
    <location>
        <position position="96"/>
    </location>
</feature>
<feature type="domain" description="P/Homo B" evidence="9">
    <location>
        <begin position="337"/>
        <end position="489"/>
    </location>
</feature>
<dbReference type="InterPro" id="IPR002884">
    <property type="entry name" value="P_dom"/>
</dbReference>
<feature type="active site" description="Charge relay system" evidence="7">
    <location>
        <position position="264"/>
    </location>
</feature>
<dbReference type="Gene3D" id="2.60.120.260">
    <property type="entry name" value="Galactose-binding domain-like"/>
    <property type="match status" value="1"/>
</dbReference>
<dbReference type="PANTHER" id="PTHR42884:SF14">
    <property type="entry name" value="NEUROENDOCRINE CONVERTASE 1"/>
    <property type="match status" value="1"/>
</dbReference>
<dbReference type="SUPFAM" id="SSF52743">
    <property type="entry name" value="Subtilisin-like"/>
    <property type="match status" value="1"/>
</dbReference>
<evidence type="ECO:0000256" key="7">
    <source>
        <dbReference type="PROSITE-ProRule" id="PRU01240"/>
    </source>
</evidence>
<evidence type="ECO:0000256" key="3">
    <source>
        <dbReference type="ARBA" id="ARBA00022729"/>
    </source>
</evidence>
<dbReference type="InterPro" id="IPR018511">
    <property type="entry name" value="Hemolysin-typ_Ca-bd_CS"/>
</dbReference>
<dbReference type="InterPro" id="IPR022398">
    <property type="entry name" value="Peptidase_S8_His-AS"/>
</dbReference>
<organism evidence="10 11">
    <name type="scientific">Salipiger mangrovisoli</name>
    <dbReference type="NCBI Taxonomy" id="2865933"/>
    <lineage>
        <taxon>Bacteria</taxon>
        <taxon>Pseudomonadati</taxon>
        <taxon>Pseudomonadota</taxon>
        <taxon>Alphaproteobacteria</taxon>
        <taxon>Rhodobacterales</taxon>
        <taxon>Roseobacteraceae</taxon>
        <taxon>Salipiger</taxon>
    </lineage>
</organism>
<dbReference type="CDD" id="cd04059">
    <property type="entry name" value="Peptidases_S8_Protein_convertases_Kexins_Furin-like"/>
    <property type="match status" value="1"/>
</dbReference>
<keyword evidence="5 7" id="KW-0720">Serine protease</keyword>
<dbReference type="PROSITE" id="PS51829">
    <property type="entry name" value="P_HOMO_B"/>
    <property type="match status" value="1"/>
</dbReference>
<dbReference type="InterPro" id="IPR036852">
    <property type="entry name" value="Peptidase_S8/S53_dom_sf"/>
</dbReference>
<dbReference type="PRINTS" id="PR00723">
    <property type="entry name" value="SUBTILISIN"/>
</dbReference>
<comment type="similarity">
    <text evidence="1">Belongs to the peptidase S8 family. Furin subfamily.</text>
</comment>
<evidence type="ECO:0000256" key="8">
    <source>
        <dbReference type="SAM" id="MobiDB-lite"/>
    </source>
</evidence>
<keyword evidence="3" id="KW-0732">Signal</keyword>
<dbReference type="PROSITE" id="PS00330">
    <property type="entry name" value="HEMOLYSIN_CALCIUM"/>
    <property type="match status" value="1"/>
</dbReference>
<reference evidence="10 11" key="1">
    <citation type="journal article" date="2021" name="Int. J. Syst. Evol. Microbiol.">
        <title>Salipiger mangrovisoli sp. nov., isolated from mangrove soil and the proposal for the reclassification of Paraphaeobacter pallidus as Salipiger pallidus comb. nov.</title>
        <authorList>
            <person name="Du J."/>
            <person name="Liu Y."/>
            <person name="Pei T."/>
            <person name="Deng M.R."/>
            <person name="Zhu H."/>
        </authorList>
    </citation>
    <scope>NUCLEOTIDE SEQUENCE [LARGE SCALE GENOMIC DNA]</scope>
    <source>
        <strain evidence="10 11">6D45A</strain>
    </source>
</reference>
<feature type="active site" description="Charge relay system" evidence="7">
    <location>
        <position position="56"/>
    </location>
</feature>
<keyword evidence="11" id="KW-1185">Reference proteome</keyword>
<name>A0ABR9X0H8_9RHOB</name>
<evidence type="ECO:0000256" key="4">
    <source>
        <dbReference type="ARBA" id="ARBA00022801"/>
    </source>
</evidence>
<dbReference type="PROSITE" id="PS51892">
    <property type="entry name" value="SUBTILASE"/>
    <property type="match status" value="1"/>
</dbReference>
<keyword evidence="2 7" id="KW-0645">Protease</keyword>
<feature type="region of interest" description="Disordered" evidence="8">
    <location>
        <begin position="708"/>
        <end position="745"/>
    </location>
</feature>
<evidence type="ECO:0000313" key="11">
    <source>
        <dbReference type="Proteomes" id="UP000607796"/>
    </source>
</evidence>
<sequence length="895" mass="92947">MTTVAASGVSIEDLTSDPKVYLTWYLQGSSRTTLKIDVESVWEDYSGAGVKVGVIDSQIDFNHVDLSSAYDLSLDYSFVSGTDEVEINSKQMIDSHGTSVAGVIAAEGGNGKGSVGIAHGATLVGLAIDYSSETVVDMVLAALKAAKSLDVVNNSWSFGQNFGDNFAGSAYAEYGQALEDLAADGRDGLGTSVVFSAGNSGVGGSSNYHNFQNSPYVIAVGAVSPSGDAWESTSLGANVLLSAPGENVLTTAAANRYSQPTGTSFAAPAVSATIALMLEANPELGYRDIQQILALSARKDGLGAPAEGGIGWIETGTQNVNGGGAHYSDSFGYGFLNVHDAVRLAESWTKQQTAATLDEVTVAVDSNLSLIAGSVDHISLGIEVDTAIEVEHVQLSMNLRWTNTGDIDVYLTSPEGTTVQLVYSIEDRSYIGALRNFELSSVASMGELGSGTWTLDIYNRNPDATGSDGAPLSGKLNGVTLTILGDTDDLVDDLYYYSDEMGTLYAADGERHGLADLDGGEDTINASAVTSNSVIDLRGKLASMIAGVEIDIDTPDEIENIFAGDGDDTLAGNAGDNLLDGGRGDDVFYLTAGEDSLVGGAGSDTLIIDALFSAVSGYFTETAMLVLSIGADVMSWVSEIEVFSFIDQTYSFSDLLASYGDSMLIETPAPGGEVTEEELDETDGGSPATLPEPEAEIPAIEVPSEVFEETDTETVLDFDTRHSGTDGDDKLRGDNGTDSISGGAGDDMVVARGGADWLDGGAGDDILKGGAGDDTILGGAGDDKVIGDDGDDVLNGGAGRDVLRGGAGADTFIFNMQDRGDVDVIGDFNAAEGDQILVTGLEGQADVEINLLEKNGAVFVVVDTDDGPQRVFKVCFDDVATIDILQQSHDGFLLG</sequence>
<dbReference type="Proteomes" id="UP000607796">
    <property type="component" value="Unassembled WGS sequence"/>
</dbReference>
<dbReference type="Pfam" id="PF00353">
    <property type="entry name" value="HemolysinCabind"/>
    <property type="match status" value="4"/>
</dbReference>
<dbReference type="InterPro" id="IPR000209">
    <property type="entry name" value="Peptidase_S8/S53_dom"/>
</dbReference>